<evidence type="ECO:0000313" key="2">
    <source>
        <dbReference type="Proteomes" id="UP000789342"/>
    </source>
</evidence>
<protein>
    <submittedName>
        <fullName evidence="1">13454_t:CDS:1</fullName>
    </submittedName>
</protein>
<name>A0A9N8WNC2_9GLOM</name>
<comment type="caution">
    <text evidence="1">The sequence shown here is derived from an EMBL/GenBank/DDBJ whole genome shotgun (WGS) entry which is preliminary data.</text>
</comment>
<dbReference type="OrthoDB" id="7668193at2759"/>
<reference evidence="1" key="1">
    <citation type="submission" date="2021-06" db="EMBL/GenBank/DDBJ databases">
        <authorList>
            <person name="Kallberg Y."/>
            <person name="Tangrot J."/>
            <person name="Rosling A."/>
        </authorList>
    </citation>
    <scope>NUCLEOTIDE SEQUENCE</scope>
    <source>
        <strain evidence="1">CL551</strain>
    </source>
</reference>
<evidence type="ECO:0000313" key="1">
    <source>
        <dbReference type="EMBL" id="CAG8489259.1"/>
    </source>
</evidence>
<feature type="non-terminal residue" evidence="1">
    <location>
        <position position="1"/>
    </location>
</feature>
<organism evidence="1 2">
    <name type="scientific">Acaulospora morrowiae</name>
    <dbReference type="NCBI Taxonomy" id="94023"/>
    <lineage>
        <taxon>Eukaryota</taxon>
        <taxon>Fungi</taxon>
        <taxon>Fungi incertae sedis</taxon>
        <taxon>Mucoromycota</taxon>
        <taxon>Glomeromycotina</taxon>
        <taxon>Glomeromycetes</taxon>
        <taxon>Diversisporales</taxon>
        <taxon>Acaulosporaceae</taxon>
        <taxon>Acaulospora</taxon>
    </lineage>
</organism>
<sequence>NYYAELLIKSIIVKYTGIMDVKIQSDGKIFAIAGWNAKYVET</sequence>
<gene>
    <name evidence="1" type="ORF">AMORRO_LOCUS2696</name>
</gene>
<dbReference type="EMBL" id="CAJVPV010001186">
    <property type="protein sequence ID" value="CAG8489259.1"/>
    <property type="molecule type" value="Genomic_DNA"/>
</dbReference>
<keyword evidence="2" id="KW-1185">Reference proteome</keyword>
<dbReference type="AlphaFoldDB" id="A0A9N8WNC2"/>
<dbReference type="Proteomes" id="UP000789342">
    <property type="component" value="Unassembled WGS sequence"/>
</dbReference>
<proteinExistence type="predicted"/>
<accession>A0A9N8WNC2</accession>